<dbReference type="GO" id="GO:0008270">
    <property type="term" value="F:zinc ion binding"/>
    <property type="evidence" value="ECO:0007669"/>
    <property type="project" value="UniProtKB-KW"/>
</dbReference>
<dbReference type="PANTHER" id="PTHR25462:SF305">
    <property type="entry name" value="RING-TYPE DOMAIN-CONTAINING PROTEIN"/>
    <property type="match status" value="1"/>
</dbReference>
<dbReference type="InterPro" id="IPR047153">
    <property type="entry name" value="TRIM45/56/19-like"/>
</dbReference>
<evidence type="ECO:0000256" key="4">
    <source>
        <dbReference type="ARBA" id="ARBA00022833"/>
    </source>
</evidence>
<gene>
    <name evidence="9" type="ORF">MEDL_11913</name>
</gene>
<dbReference type="GO" id="GO:0005654">
    <property type="term" value="C:nucleoplasm"/>
    <property type="evidence" value="ECO:0007669"/>
    <property type="project" value="TreeGrafter"/>
</dbReference>
<dbReference type="SUPFAM" id="SSF57850">
    <property type="entry name" value="RING/U-box"/>
    <property type="match status" value="1"/>
</dbReference>
<dbReference type="PANTHER" id="PTHR25462">
    <property type="entry name" value="BONUS, ISOFORM C-RELATED"/>
    <property type="match status" value="1"/>
</dbReference>
<evidence type="ECO:0000313" key="9">
    <source>
        <dbReference type="EMBL" id="CAG2197077.1"/>
    </source>
</evidence>
<dbReference type="InterPro" id="IPR001841">
    <property type="entry name" value="Znf_RING"/>
</dbReference>
<sequence>MSKSKKLKMATTSKEIENFDDLLTCSICLETFKVPKYLPCLHTFCETCIDTYIVSSKEKDNTSEGFKCPVCRIFISCKGTQEKPENWASKLPMNHFVTSMLDKRAIQRSEKMCNSCHVKNKTKEAVSWCTTCQEAFCGQCEEYHKSFKITSKHTVINVKKIQSDQSGFQITGALSCEDHADKIVEVFCVDHSKPCCTLCATLTHRKCENVISIQNAAIDIKQSNQTNELVRKLKEKCKGINEIVQNQKQNLDSIQTQYENILQEISKLKERAIEHLNKIEEQIQIEMSSSKTQVDLKLTDEVDTFSNYKSMVNNWERMLIGTIRSGSEQQCLLEVNKIGLKFTALEEEMNEAVKRMKYVSFRFVPTDHMKTFTSITKSFGSFKIREEFLERTCNAVVKRTLNFRTGVVKVVRTIADHLGQASAIFVHDCVVTTSGNKKALEKYSMRGRLLASIPVGHLPTDVTRVDQSKVAISLFQSNKVLIVDSVEFKLLRKLHLQDISVFGLCYVQNDQFVVSCSSTLTLINSSLGQKIKEKTTRGSSYFVSTSDKKDYIYGDGENSVSRVTGNTTRFTYTSSRLSDPRGIGIDFEGNIYIVGYGSKNIHQISNDGELIRVIPSDTVGVQSPWTICFARNDNTFLVTCNMFGKVLLCQID</sequence>
<dbReference type="InterPro" id="IPR010620">
    <property type="entry name" value="SBBP_repeat"/>
</dbReference>
<keyword evidence="10" id="KW-1185">Reference proteome</keyword>
<evidence type="ECO:0000256" key="6">
    <source>
        <dbReference type="SAM" id="Coils"/>
    </source>
</evidence>
<dbReference type="InterPro" id="IPR013083">
    <property type="entry name" value="Znf_RING/FYVE/PHD"/>
</dbReference>
<dbReference type="OrthoDB" id="6082856at2759"/>
<dbReference type="AlphaFoldDB" id="A0A8S3QNF4"/>
<dbReference type="Pfam" id="PF13445">
    <property type="entry name" value="zf-RING_UBOX"/>
    <property type="match status" value="1"/>
</dbReference>
<protein>
    <submittedName>
        <fullName evidence="9">TRIM56</fullName>
        <ecNumber evidence="9">2.3.2.27</ecNumber>
    </submittedName>
</protein>
<keyword evidence="3 5" id="KW-0863">Zinc-finger</keyword>
<dbReference type="InterPro" id="IPR011042">
    <property type="entry name" value="6-blade_b-propeller_TolB-like"/>
</dbReference>
<evidence type="ECO:0000313" key="10">
    <source>
        <dbReference type="Proteomes" id="UP000683360"/>
    </source>
</evidence>
<feature type="domain" description="RING-type" evidence="7">
    <location>
        <begin position="25"/>
        <end position="72"/>
    </location>
</feature>
<dbReference type="PROSITE" id="PS50119">
    <property type="entry name" value="ZF_BBOX"/>
    <property type="match status" value="1"/>
</dbReference>
<accession>A0A8S3QNF4</accession>
<dbReference type="Proteomes" id="UP000683360">
    <property type="component" value="Unassembled WGS sequence"/>
</dbReference>
<evidence type="ECO:0000256" key="1">
    <source>
        <dbReference type="ARBA" id="ARBA00022553"/>
    </source>
</evidence>
<proteinExistence type="predicted"/>
<dbReference type="Pfam" id="PF06739">
    <property type="entry name" value="SBBP"/>
    <property type="match status" value="1"/>
</dbReference>
<dbReference type="PROSITE" id="PS00518">
    <property type="entry name" value="ZF_RING_1"/>
    <property type="match status" value="1"/>
</dbReference>
<dbReference type="GO" id="GO:0061630">
    <property type="term" value="F:ubiquitin protein ligase activity"/>
    <property type="evidence" value="ECO:0007669"/>
    <property type="project" value="UniProtKB-EC"/>
</dbReference>
<keyword evidence="4" id="KW-0862">Zinc</keyword>
<dbReference type="InterPro" id="IPR027370">
    <property type="entry name" value="Znf-RING_euk"/>
</dbReference>
<name>A0A8S3QNF4_MYTED</name>
<keyword evidence="6" id="KW-0175">Coiled coil</keyword>
<dbReference type="SUPFAM" id="SSF57845">
    <property type="entry name" value="B-box zinc-binding domain"/>
    <property type="match status" value="1"/>
</dbReference>
<dbReference type="CDD" id="cd19757">
    <property type="entry name" value="Bbox1"/>
    <property type="match status" value="1"/>
</dbReference>
<dbReference type="Gene3D" id="3.30.160.60">
    <property type="entry name" value="Classic Zinc Finger"/>
    <property type="match status" value="1"/>
</dbReference>
<dbReference type="InterPro" id="IPR000315">
    <property type="entry name" value="Znf_B-box"/>
</dbReference>
<keyword evidence="1" id="KW-0597">Phosphoprotein</keyword>
<evidence type="ECO:0000256" key="2">
    <source>
        <dbReference type="ARBA" id="ARBA00022723"/>
    </source>
</evidence>
<keyword evidence="2" id="KW-0479">Metal-binding</keyword>
<organism evidence="9 10">
    <name type="scientific">Mytilus edulis</name>
    <name type="common">Blue mussel</name>
    <dbReference type="NCBI Taxonomy" id="6550"/>
    <lineage>
        <taxon>Eukaryota</taxon>
        <taxon>Metazoa</taxon>
        <taxon>Spiralia</taxon>
        <taxon>Lophotrochozoa</taxon>
        <taxon>Mollusca</taxon>
        <taxon>Bivalvia</taxon>
        <taxon>Autobranchia</taxon>
        <taxon>Pteriomorphia</taxon>
        <taxon>Mytilida</taxon>
        <taxon>Mytiloidea</taxon>
        <taxon>Mytilidae</taxon>
        <taxon>Mytilinae</taxon>
        <taxon>Mytilus</taxon>
    </lineage>
</organism>
<feature type="domain" description="B box-type" evidence="8">
    <location>
        <begin position="108"/>
        <end position="158"/>
    </location>
</feature>
<dbReference type="Gene3D" id="2.120.10.30">
    <property type="entry name" value="TolB, C-terminal domain"/>
    <property type="match status" value="1"/>
</dbReference>
<dbReference type="SMART" id="SM00336">
    <property type="entry name" value="BBOX"/>
    <property type="match status" value="2"/>
</dbReference>
<evidence type="ECO:0000256" key="5">
    <source>
        <dbReference type="PROSITE-ProRule" id="PRU00024"/>
    </source>
</evidence>
<dbReference type="SUPFAM" id="SSF63829">
    <property type="entry name" value="Calcium-dependent phosphotriesterase"/>
    <property type="match status" value="1"/>
</dbReference>
<dbReference type="InterPro" id="IPR017907">
    <property type="entry name" value="Znf_RING_CS"/>
</dbReference>
<dbReference type="SMART" id="SM00184">
    <property type="entry name" value="RING"/>
    <property type="match status" value="1"/>
</dbReference>
<dbReference type="PROSITE" id="PS50089">
    <property type="entry name" value="ZF_RING_2"/>
    <property type="match status" value="1"/>
</dbReference>
<evidence type="ECO:0000256" key="3">
    <source>
        <dbReference type="ARBA" id="ARBA00022771"/>
    </source>
</evidence>
<keyword evidence="9" id="KW-0808">Transferase</keyword>
<feature type="coiled-coil region" evidence="6">
    <location>
        <begin position="230"/>
        <end position="282"/>
    </location>
</feature>
<comment type="caution">
    <text evidence="9">The sequence shown here is derived from an EMBL/GenBank/DDBJ whole genome shotgun (WGS) entry which is preliminary data.</text>
</comment>
<dbReference type="EC" id="2.3.2.27" evidence="9"/>
<dbReference type="Gene3D" id="3.30.40.10">
    <property type="entry name" value="Zinc/RING finger domain, C3HC4 (zinc finger)"/>
    <property type="match status" value="1"/>
</dbReference>
<evidence type="ECO:0000259" key="8">
    <source>
        <dbReference type="PROSITE" id="PS50119"/>
    </source>
</evidence>
<evidence type="ECO:0000259" key="7">
    <source>
        <dbReference type="PROSITE" id="PS50089"/>
    </source>
</evidence>
<dbReference type="EMBL" id="CAJPWZ010000612">
    <property type="protein sequence ID" value="CAG2197077.1"/>
    <property type="molecule type" value="Genomic_DNA"/>
</dbReference>
<keyword evidence="9" id="KW-0012">Acyltransferase</keyword>
<reference evidence="9" key="1">
    <citation type="submission" date="2021-03" db="EMBL/GenBank/DDBJ databases">
        <authorList>
            <person name="Bekaert M."/>
        </authorList>
    </citation>
    <scope>NUCLEOTIDE SEQUENCE</scope>
</reference>